<feature type="region of interest" description="Disordered" evidence="1">
    <location>
        <begin position="189"/>
        <end position="243"/>
    </location>
</feature>
<gene>
    <name evidence="2" type="ORF">DEJ47_35005</name>
</gene>
<evidence type="ECO:0000313" key="3">
    <source>
        <dbReference type="Proteomes" id="UP000323046"/>
    </source>
</evidence>
<name>A0A5P2BNQ8_STRVZ</name>
<proteinExistence type="predicted"/>
<dbReference type="InterPro" id="IPR005297">
    <property type="entry name" value="Lipoprotein_repeat"/>
</dbReference>
<dbReference type="Pfam" id="PF03640">
    <property type="entry name" value="Lipoprotein_15"/>
    <property type="match status" value="2"/>
</dbReference>
<evidence type="ECO:0000256" key="1">
    <source>
        <dbReference type="SAM" id="MobiDB-lite"/>
    </source>
</evidence>
<dbReference type="EMBL" id="CP029193">
    <property type="protein sequence ID" value="QES31983.1"/>
    <property type="molecule type" value="Genomic_DNA"/>
</dbReference>
<dbReference type="Proteomes" id="UP000323046">
    <property type="component" value="Chromosome"/>
</dbReference>
<dbReference type="Gene3D" id="2.60.20.10">
    <property type="entry name" value="Crystallins"/>
    <property type="match status" value="1"/>
</dbReference>
<feature type="region of interest" description="Disordered" evidence="1">
    <location>
        <begin position="40"/>
        <end position="93"/>
    </location>
</feature>
<dbReference type="PANTHER" id="PTHR39335:SF1">
    <property type="entry name" value="BLL4220 PROTEIN"/>
    <property type="match status" value="1"/>
</dbReference>
<dbReference type="GO" id="GO:0043448">
    <property type="term" value="P:alkane catabolic process"/>
    <property type="evidence" value="ECO:0007669"/>
    <property type="project" value="TreeGrafter"/>
</dbReference>
<dbReference type="AlphaFoldDB" id="A0A5P2BNQ8"/>
<organism evidence="2 3">
    <name type="scientific">Streptomyces venezuelae</name>
    <dbReference type="NCBI Taxonomy" id="54571"/>
    <lineage>
        <taxon>Bacteria</taxon>
        <taxon>Bacillati</taxon>
        <taxon>Actinomycetota</taxon>
        <taxon>Actinomycetes</taxon>
        <taxon>Kitasatosporales</taxon>
        <taxon>Streptomycetaceae</taxon>
        <taxon>Streptomyces</taxon>
    </lineage>
</organism>
<reference evidence="2 3" key="1">
    <citation type="submission" date="2018-05" db="EMBL/GenBank/DDBJ databases">
        <title>Streptomyces venezuelae.</title>
        <authorList>
            <person name="Kim W."/>
            <person name="Lee N."/>
            <person name="Cho B.-K."/>
        </authorList>
    </citation>
    <scope>NUCLEOTIDE SEQUENCE [LARGE SCALE GENOMIC DNA]</scope>
    <source>
        <strain evidence="2 3">ATCC 14583</strain>
    </source>
</reference>
<evidence type="ECO:0000313" key="2">
    <source>
        <dbReference type="EMBL" id="QES31983.1"/>
    </source>
</evidence>
<accession>A0A5P2BNQ8</accession>
<dbReference type="OrthoDB" id="597632at2"/>
<dbReference type="PANTHER" id="PTHR39335">
    <property type="entry name" value="BLL4220 PROTEIN"/>
    <property type="match status" value="1"/>
</dbReference>
<sequence>MTGTKASSGTASGTYRRKGVLLASFAAAGALLLSACGGGDEGGSDAKNAGAEATRDTSGSMELALKSGTARQNKAPENTGDWANPPGKPASKPVQRKWVQLSAGRAGALDPVVVNGSGFTLYRFDNDTASPSKSNCNDACATTWPPVLVNPGGKIFVQGVERSQVGVITRDDGTHQVTIGGWPVYRFSKDTKPGDTNGQGVGGTWFGVQPDGQKSGQEQEDGTATDAPTPDASAPEDGAQQAPATSAILFDDANFSDDGPAQGIAGEGCQDLARPKVTSSISLDGSAKIWSGPGCTGASKVINGDVADLATIGFDNRISSVKFG</sequence>
<feature type="compositionally biased region" description="Low complexity" evidence="1">
    <location>
        <begin position="224"/>
        <end position="235"/>
    </location>
</feature>
<evidence type="ECO:0008006" key="4">
    <source>
        <dbReference type="Google" id="ProtNLM"/>
    </source>
</evidence>
<keyword evidence="3" id="KW-1185">Reference proteome</keyword>
<protein>
    <recommendedName>
        <fullName evidence="4">Lipoprotein</fullName>
    </recommendedName>
</protein>